<evidence type="ECO:0000313" key="3">
    <source>
        <dbReference type="Proteomes" id="UP000451233"/>
    </source>
</evidence>
<accession>A0A7K1XST5</accession>
<evidence type="ECO:0000313" key="2">
    <source>
        <dbReference type="EMBL" id="MXV14061.1"/>
    </source>
</evidence>
<comment type="caution">
    <text evidence="2">The sequence shown here is derived from an EMBL/GenBank/DDBJ whole genome shotgun (WGS) entry which is preliminary data.</text>
</comment>
<dbReference type="Gene3D" id="3.40.430.10">
    <property type="entry name" value="Dihydrofolate Reductase, subunit A"/>
    <property type="match status" value="1"/>
</dbReference>
<evidence type="ECO:0000259" key="1">
    <source>
        <dbReference type="Pfam" id="PF01872"/>
    </source>
</evidence>
<dbReference type="GO" id="GO:0009231">
    <property type="term" value="P:riboflavin biosynthetic process"/>
    <property type="evidence" value="ECO:0007669"/>
    <property type="project" value="InterPro"/>
</dbReference>
<proteinExistence type="predicted"/>
<sequence length="180" mass="20320">MVASLDGMIAKNDNSVSWFETTDFYEKGIILTEQDTKAFLETIDCYVMGSRTYEHALELSKSYGWPYGDKPTIVLTHRDLPAGRPNIEMYSGDLAQLVNERLKPVYQNVWLAGGASLATDFIRLKLADEIRLSIIPIVLGDGKSFFEQAGQEQALHLKNVTAYKNGMVELHYEIKKHSDK</sequence>
<dbReference type="InterPro" id="IPR002734">
    <property type="entry name" value="RibDG_C"/>
</dbReference>
<dbReference type="SUPFAM" id="SSF53597">
    <property type="entry name" value="Dihydrofolate reductase-like"/>
    <property type="match status" value="1"/>
</dbReference>
<dbReference type="GO" id="GO:0008703">
    <property type="term" value="F:5-amino-6-(5-phosphoribosylamino)uracil reductase activity"/>
    <property type="evidence" value="ECO:0007669"/>
    <property type="project" value="InterPro"/>
</dbReference>
<dbReference type="EMBL" id="WVHS01000001">
    <property type="protein sequence ID" value="MXV14061.1"/>
    <property type="molecule type" value="Genomic_DNA"/>
</dbReference>
<feature type="domain" description="Bacterial bifunctional deaminase-reductase C-terminal" evidence="1">
    <location>
        <begin position="87"/>
        <end position="168"/>
    </location>
</feature>
<reference evidence="2 3" key="1">
    <citation type="submission" date="2019-11" db="EMBL/GenBank/DDBJ databases">
        <title>Pedobacter sp. HMF7056 Genome sequencing and assembly.</title>
        <authorList>
            <person name="Kang H."/>
            <person name="Kim H."/>
            <person name="Joh K."/>
        </authorList>
    </citation>
    <scope>NUCLEOTIDE SEQUENCE [LARGE SCALE GENOMIC DNA]</scope>
    <source>
        <strain evidence="2 3">HMF7056</strain>
    </source>
</reference>
<dbReference type="InterPro" id="IPR024072">
    <property type="entry name" value="DHFR-like_dom_sf"/>
</dbReference>
<protein>
    <submittedName>
        <fullName evidence="2">Dihydrofolate reductase</fullName>
    </submittedName>
</protein>
<dbReference type="AlphaFoldDB" id="A0A7K1XST5"/>
<gene>
    <name evidence="2" type="ORF">GS398_02020</name>
</gene>
<organism evidence="2 3">
    <name type="scientific">Hufsiella ginkgonis</name>
    <dbReference type="NCBI Taxonomy" id="2695274"/>
    <lineage>
        <taxon>Bacteria</taxon>
        <taxon>Pseudomonadati</taxon>
        <taxon>Bacteroidota</taxon>
        <taxon>Sphingobacteriia</taxon>
        <taxon>Sphingobacteriales</taxon>
        <taxon>Sphingobacteriaceae</taxon>
        <taxon>Hufsiella</taxon>
    </lineage>
</organism>
<dbReference type="Proteomes" id="UP000451233">
    <property type="component" value="Unassembled WGS sequence"/>
</dbReference>
<dbReference type="PANTHER" id="PTHR38011:SF11">
    <property type="entry name" value="2,5-DIAMINO-6-RIBOSYLAMINO-4(3H)-PYRIMIDINONE 5'-PHOSPHATE REDUCTASE"/>
    <property type="match status" value="1"/>
</dbReference>
<dbReference type="PANTHER" id="PTHR38011">
    <property type="entry name" value="DIHYDROFOLATE REDUCTASE FAMILY PROTEIN (AFU_ORTHOLOGUE AFUA_8G06820)"/>
    <property type="match status" value="1"/>
</dbReference>
<dbReference type="InterPro" id="IPR050765">
    <property type="entry name" value="Riboflavin_Biosynth_HTPR"/>
</dbReference>
<dbReference type="Pfam" id="PF01872">
    <property type="entry name" value="RibD_C"/>
    <property type="match status" value="1"/>
</dbReference>
<keyword evidence="3" id="KW-1185">Reference proteome</keyword>
<name>A0A7K1XST5_9SPHI</name>